<dbReference type="GO" id="GO:0016020">
    <property type="term" value="C:membrane"/>
    <property type="evidence" value="ECO:0007669"/>
    <property type="project" value="UniProtKB-SubCell"/>
</dbReference>
<evidence type="ECO:0000256" key="1">
    <source>
        <dbReference type="ARBA" id="ARBA00004141"/>
    </source>
</evidence>
<dbReference type="STRING" id="6238.A8WVY7"/>
<dbReference type="CTD" id="8581405"/>
<dbReference type="InterPro" id="IPR007829">
    <property type="entry name" value="TM2"/>
</dbReference>
<dbReference type="WormBase" id="CBG04001">
    <property type="protein sequence ID" value="CBP45848"/>
    <property type="gene ID" value="WBGene00026753"/>
</dbReference>
<dbReference type="Proteomes" id="UP000008549">
    <property type="component" value="Unassembled WGS sequence"/>
</dbReference>
<keyword evidence="6 8" id="KW-0472">Membrane</keyword>
<evidence type="ECO:0000256" key="7">
    <source>
        <dbReference type="ARBA" id="ARBA00023180"/>
    </source>
</evidence>
<dbReference type="InParanoid" id="A8WVY7"/>
<sequence>MRTTSHILTILTAFLFFVPTIGSSTEIKEVKPLNCDGNAGLSCVFPKDCRLGETVMVNCTTRNDCPNPVSKNNLEAVCRFCWQLPEGDYDCEPPTNCSTSSTKLQLTKCSVVRSVEYLKDVFVFQAHSSILCMGQRKFYKRIPCNWSSGYSWTKTMVLSVVLGGFGADRFYLGLWKSAIGKLFSFGGLGVWTILDVILIAVGYIKPYDGSMYI</sequence>
<comment type="similarity">
    <text evidence="2">Belongs to the TM2 family.</text>
</comment>
<keyword evidence="3 8" id="KW-0812">Transmembrane</keyword>
<organism evidence="11 12">
    <name type="scientific">Caenorhabditis briggsae</name>
    <dbReference type="NCBI Taxonomy" id="6238"/>
    <lineage>
        <taxon>Eukaryota</taxon>
        <taxon>Metazoa</taxon>
        <taxon>Ecdysozoa</taxon>
        <taxon>Nematoda</taxon>
        <taxon>Chromadorea</taxon>
        <taxon>Rhabditida</taxon>
        <taxon>Rhabditina</taxon>
        <taxon>Rhabditomorpha</taxon>
        <taxon>Rhabditoidea</taxon>
        <taxon>Rhabditidae</taxon>
        <taxon>Peloderinae</taxon>
        <taxon>Caenorhabditis</taxon>
    </lineage>
</organism>
<dbReference type="InterPro" id="IPR050932">
    <property type="entry name" value="TM2D1-3-like"/>
</dbReference>
<proteinExistence type="inferred from homology"/>
<feature type="transmembrane region" description="Helical" evidence="8">
    <location>
        <begin position="182"/>
        <end position="204"/>
    </location>
</feature>
<evidence type="ECO:0000256" key="5">
    <source>
        <dbReference type="ARBA" id="ARBA00022989"/>
    </source>
</evidence>
<keyword evidence="4 9" id="KW-0732">Signal</keyword>
<evidence type="ECO:0000256" key="3">
    <source>
        <dbReference type="ARBA" id="ARBA00022692"/>
    </source>
</evidence>
<evidence type="ECO:0000313" key="12">
    <source>
        <dbReference type="Proteomes" id="UP000008549"/>
    </source>
</evidence>
<evidence type="ECO:0000313" key="13">
    <source>
        <dbReference type="WormBase" id="CBG04001"/>
    </source>
</evidence>
<name>A8WVY7_CAEBR</name>
<keyword evidence="5 8" id="KW-1133">Transmembrane helix</keyword>
<dbReference type="RefSeq" id="XP_045092550.1">
    <property type="nucleotide sequence ID" value="XM_045244221.1"/>
</dbReference>
<protein>
    <submittedName>
        <fullName evidence="11">Protein CBG04001</fullName>
    </submittedName>
</protein>
<dbReference type="eggNOG" id="KOG4272">
    <property type="taxonomic scope" value="Eukaryota"/>
</dbReference>
<dbReference type="OMA" id="FERKMIC"/>
<dbReference type="GeneID" id="8581405"/>
<reference evidence="11 12" key="1">
    <citation type="journal article" date="2003" name="PLoS Biol.">
        <title>The genome sequence of Caenorhabditis briggsae: a platform for comparative genomics.</title>
        <authorList>
            <person name="Stein L.D."/>
            <person name="Bao Z."/>
            <person name="Blasiar D."/>
            <person name="Blumenthal T."/>
            <person name="Brent M.R."/>
            <person name="Chen N."/>
            <person name="Chinwalla A."/>
            <person name="Clarke L."/>
            <person name="Clee C."/>
            <person name="Coghlan A."/>
            <person name="Coulson A."/>
            <person name="D'Eustachio P."/>
            <person name="Fitch D.H."/>
            <person name="Fulton L.A."/>
            <person name="Fulton R.E."/>
            <person name="Griffiths-Jones S."/>
            <person name="Harris T.W."/>
            <person name="Hillier L.W."/>
            <person name="Kamath R."/>
            <person name="Kuwabara P.E."/>
            <person name="Mardis E.R."/>
            <person name="Marra M.A."/>
            <person name="Miner T.L."/>
            <person name="Minx P."/>
            <person name="Mullikin J.C."/>
            <person name="Plumb R.W."/>
            <person name="Rogers J."/>
            <person name="Schein J.E."/>
            <person name="Sohrmann M."/>
            <person name="Spieth J."/>
            <person name="Stajich J.E."/>
            <person name="Wei C."/>
            <person name="Willey D."/>
            <person name="Wilson R.K."/>
            <person name="Durbin R."/>
            <person name="Waterston R.H."/>
        </authorList>
    </citation>
    <scope>NUCLEOTIDE SEQUENCE [LARGE SCALE GENOMIC DNA]</scope>
    <source>
        <strain evidence="11 12">AF16</strain>
    </source>
</reference>
<evidence type="ECO:0000259" key="10">
    <source>
        <dbReference type="Pfam" id="PF05154"/>
    </source>
</evidence>
<dbReference type="EMBL" id="HE600906">
    <property type="protein sequence ID" value="CAP24799.2"/>
    <property type="molecule type" value="Genomic_DNA"/>
</dbReference>
<evidence type="ECO:0000256" key="4">
    <source>
        <dbReference type="ARBA" id="ARBA00022729"/>
    </source>
</evidence>
<dbReference type="PANTHER" id="PTHR21016:SF7">
    <property type="entry name" value="TM2 DOMAIN-CONTAINING PROTEIN 3"/>
    <property type="match status" value="1"/>
</dbReference>
<accession>A8WVY7</accession>
<keyword evidence="7" id="KW-0325">Glycoprotein</keyword>
<dbReference type="PANTHER" id="PTHR21016">
    <property type="entry name" value="BETA-AMYLOID BINDING PROTEIN-RELATED"/>
    <property type="match status" value="1"/>
</dbReference>
<gene>
    <name evidence="11 13" type="ORF">CBG04001</name>
    <name evidence="11" type="ORF">CBG_04001</name>
</gene>
<feature type="signal peptide" evidence="9">
    <location>
        <begin position="1"/>
        <end position="22"/>
    </location>
</feature>
<keyword evidence="12" id="KW-1185">Reference proteome</keyword>
<dbReference type="HOGENOM" id="CLU_084872_1_0_1"/>
<dbReference type="FunCoup" id="A8WVY7">
    <property type="interactions" value="1747"/>
</dbReference>
<evidence type="ECO:0000256" key="6">
    <source>
        <dbReference type="ARBA" id="ARBA00023136"/>
    </source>
</evidence>
<dbReference type="KEGG" id="cbr:CBG_04001"/>
<feature type="domain" description="TM2" evidence="10">
    <location>
        <begin position="149"/>
        <end position="197"/>
    </location>
</feature>
<feature type="chain" id="PRO_5002729123" evidence="9">
    <location>
        <begin position="23"/>
        <end position="213"/>
    </location>
</feature>
<evidence type="ECO:0000256" key="9">
    <source>
        <dbReference type="SAM" id="SignalP"/>
    </source>
</evidence>
<comment type="subcellular location">
    <subcellularLocation>
        <location evidence="1">Membrane</location>
        <topology evidence="1">Multi-pass membrane protein</topology>
    </subcellularLocation>
</comment>
<evidence type="ECO:0000256" key="2">
    <source>
        <dbReference type="ARBA" id="ARBA00008284"/>
    </source>
</evidence>
<reference evidence="11 12" key="2">
    <citation type="journal article" date="2011" name="PLoS Genet.">
        <title>Caenorhabditis briggsae recombinant inbred line genotypes reveal inter-strain incompatibility and the evolution of recombination.</title>
        <authorList>
            <person name="Ross J.A."/>
            <person name="Koboldt D.C."/>
            <person name="Staisch J.E."/>
            <person name="Chamberlin H.M."/>
            <person name="Gupta B.P."/>
            <person name="Miller R.D."/>
            <person name="Baird S.E."/>
            <person name="Haag E.S."/>
        </authorList>
    </citation>
    <scope>NUCLEOTIDE SEQUENCE [LARGE SCALE GENOMIC DNA]</scope>
    <source>
        <strain evidence="11 12">AF16</strain>
    </source>
</reference>
<feature type="transmembrane region" description="Helical" evidence="8">
    <location>
        <begin position="150"/>
        <end position="170"/>
    </location>
</feature>
<dbReference type="Pfam" id="PF05154">
    <property type="entry name" value="TM2"/>
    <property type="match status" value="1"/>
</dbReference>
<evidence type="ECO:0000313" key="11">
    <source>
        <dbReference type="EMBL" id="CAP24799.2"/>
    </source>
</evidence>
<evidence type="ECO:0000256" key="8">
    <source>
        <dbReference type="SAM" id="Phobius"/>
    </source>
</evidence>
<dbReference type="AlphaFoldDB" id="A8WVY7"/>